<feature type="compositionally biased region" description="Polar residues" evidence="8">
    <location>
        <begin position="149"/>
        <end position="160"/>
    </location>
</feature>
<gene>
    <name evidence="10" type="primary">ALKBH6</name>
    <name evidence="10" type="ORF">DFQ27_005753</name>
</gene>
<dbReference type="Proteomes" id="UP000807716">
    <property type="component" value="Unassembled WGS sequence"/>
</dbReference>
<keyword evidence="3" id="KW-0479">Metal-binding</keyword>
<proteinExistence type="inferred from homology"/>
<evidence type="ECO:0000256" key="1">
    <source>
        <dbReference type="ARBA" id="ARBA00004123"/>
    </source>
</evidence>
<dbReference type="GO" id="GO:0051213">
    <property type="term" value="F:dioxygenase activity"/>
    <property type="evidence" value="ECO:0007669"/>
    <property type="project" value="UniProtKB-KW"/>
</dbReference>
<dbReference type="InterPro" id="IPR037151">
    <property type="entry name" value="AlkB-like_sf"/>
</dbReference>
<dbReference type="OrthoDB" id="412814at2759"/>
<evidence type="ECO:0000256" key="4">
    <source>
        <dbReference type="ARBA" id="ARBA00022964"/>
    </source>
</evidence>
<accession>A0A9P6PZT1</accession>
<dbReference type="GO" id="GO:0046872">
    <property type="term" value="F:metal ion binding"/>
    <property type="evidence" value="ECO:0007669"/>
    <property type="project" value="UniProtKB-KW"/>
</dbReference>
<evidence type="ECO:0000313" key="10">
    <source>
        <dbReference type="EMBL" id="KAG0256397.1"/>
    </source>
</evidence>
<protein>
    <submittedName>
        <fullName evidence="10">Alpha-ketoglutarate-dependent dioxygenase alkB 6</fullName>
    </submittedName>
</protein>
<dbReference type="SUPFAM" id="SSF51197">
    <property type="entry name" value="Clavaminate synthase-like"/>
    <property type="match status" value="1"/>
</dbReference>
<comment type="similarity">
    <text evidence="2">Belongs to the alkB family.</text>
</comment>
<dbReference type="PANTHER" id="PTHR46030">
    <property type="entry name" value="ALPHA-KETOGLUTARATE-DEPENDENT DIOXYGENASE ALKB HOMOLOG 6"/>
    <property type="match status" value="1"/>
</dbReference>
<evidence type="ECO:0000313" key="11">
    <source>
        <dbReference type="Proteomes" id="UP000807716"/>
    </source>
</evidence>
<evidence type="ECO:0000256" key="5">
    <source>
        <dbReference type="ARBA" id="ARBA00023002"/>
    </source>
</evidence>
<evidence type="ECO:0000256" key="8">
    <source>
        <dbReference type="SAM" id="MobiDB-lite"/>
    </source>
</evidence>
<keyword evidence="11" id="KW-1185">Reference proteome</keyword>
<dbReference type="GO" id="GO:0005634">
    <property type="term" value="C:nucleus"/>
    <property type="evidence" value="ECO:0007669"/>
    <property type="project" value="UniProtKB-SubCell"/>
</dbReference>
<evidence type="ECO:0000256" key="2">
    <source>
        <dbReference type="ARBA" id="ARBA00007879"/>
    </source>
</evidence>
<dbReference type="InterPro" id="IPR027450">
    <property type="entry name" value="AlkB-like"/>
</dbReference>
<feature type="domain" description="Fe2OG dioxygenase" evidence="9">
    <location>
        <begin position="97"/>
        <end position="249"/>
    </location>
</feature>
<feature type="region of interest" description="Disordered" evidence="8">
    <location>
        <begin position="147"/>
        <end position="183"/>
    </location>
</feature>
<keyword evidence="4 10" id="KW-0223">Dioxygenase</keyword>
<keyword evidence="5" id="KW-0560">Oxidoreductase</keyword>
<organism evidence="10 11">
    <name type="scientific">Actinomortierella ambigua</name>
    <dbReference type="NCBI Taxonomy" id="1343610"/>
    <lineage>
        <taxon>Eukaryota</taxon>
        <taxon>Fungi</taxon>
        <taxon>Fungi incertae sedis</taxon>
        <taxon>Mucoromycota</taxon>
        <taxon>Mortierellomycotina</taxon>
        <taxon>Mortierellomycetes</taxon>
        <taxon>Mortierellales</taxon>
        <taxon>Mortierellaceae</taxon>
        <taxon>Actinomortierella</taxon>
    </lineage>
</organism>
<evidence type="ECO:0000256" key="3">
    <source>
        <dbReference type="ARBA" id="ARBA00022723"/>
    </source>
</evidence>
<dbReference type="EMBL" id="JAAAJB010000412">
    <property type="protein sequence ID" value="KAG0256397.1"/>
    <property type="molecule type" value="Genomic_DNA"/>
</dbReference>
<evidence type="ECO:0000256" key="6">
    <source>
        <dbReference type="ARBA" id="ARBA00023004"/>
    </source>
</evidence>
<dbReference type="PROSITE" id="PS51471">
    <property type="entry name" value="FE2OG_OXY"/>
    <property type="match status" value="1"/>
</dbReference>
<dbReference type="Gene3D" id="2.60.120.590">
    <property type="entry name" value="Alpha-ketoglutarate-dependent dioxygenase AlkB-like"/>
    <property type="match status" value="1"/>
</dbReference>
<keyword evidence="7" id="KW-0539">Nucleus</keyword>
<dbReference type="InterPro" id="IPR005123">
    <property type="entry name" value="Oxoglu/Fe-dep_dioxygenase_dom"/>
</dbReference>
<keyword evidence="6" id="KW-0408">Iron</keyword>
<feature type="compositionally biased region" description="Basic and acidic residues" evidence="8">
    <location>
        <begin position="161"/>
        <end position="182"/>
    </location>
</feature>
<dbReference type="Pfam" id="PF13532">
    <property type="entry name" value="2OG-FeII_Oxy_2"/>
    <property type="match status" value="1"/>
</dbReference>
<reference evidence="10" key="1">
    <citation type="journal article" date="2020" name="Fungal Divers.">
        <title>Resolving the Mortierellaceae phylogeny through synthesis of multi-gene phylogenetics and phylogenomics.</title>
        <authorList>
            <person name="Vandepol N."/>
            <person name="Liber J."/>
            <person name="Desiro A."/>
            <person name="Na H."/>
            <person name="Kennedy M."/>
            <person name="Barry K."/>
            <person name="Grigoriev I.V."/>
            <person name="Miller A.N."/>
            <person name="O'Donnell K."/>
            <person name="Stajich J.E."/>
            <person name="Bonito G."/>
        </authorList>
    </citation>
    <scope>NUCLEOTIDE SEQUENCE</scope>
    <source>
        <strain evidence="10">BC1065</strain>
    </source>
</reference>
<name>A0A9P6PZT1_9FUNG</name>
<dbReference type="AlphaFoldDB" id="A0A9P6PZT1"/>
<comment type="caution">
    <text evidence="10">The sequence shown here is derived from an EMBL/GenBank/DDBJ whole genome shotgun (WGS) entry which is preliminary data.</text>
</comment>
<comment type="subcellular location">
    <subcellularLocation>
        <location evidence="1">Nucleus</location>
    </subcellularLocation>
</comment>
<sequence length="262" mass="28887">MSMAINSLPPPLTKAPPSVFYLPDFISIQEEAELLAKVLGAPRPKWVQLKNRRCSAGGVVSPKGMVGEPVPSWLTTPLFDRLKQLNVFTANDGSPYAPNHVLINEYLPGQGIMPHLDGPAYFPTVATVSLGSHCILEFFKYNKDGDPSQGINEMGSSTKGGNKDTAVEDKEKHSSDRPRRQPDFSLLVQPRSLLVLKDQVYTGYMHGIREITEDDLTDACIVNMDQQPSGLPTCLERGTRISLTLRKVERVLSASKLLMARK</sequence>
<evidence type="ECO:0000259" key="9">
    <source>
        <dbReference type="PROSITE" id="PS51471"/>
    </source>
</evidence>
<evidence type="ECO:0000256" key="7">
    <source>
        <dbReference type="ARBA" id="ARBA00023242"/>
    </source>
</evidence>
<dbReference type="InterPro" id="IPR032862">
    <property type="entry name" value="ALKBH6"/>
</dbReference>
<dbReference type="PANTHER" id="PTHR46030:SF1">
    <property type="entry name" value="ALPHA-KETOGLUTARATE-DEPENDENT DIOXYGENASE ALKB HOMOLOG 6"/>
    <property type="match status" value="1"/>
</dbReference>